<feature type="transmembrane region" description="Helical" evidence="10">
    <location>
        <begin position="249"/>
        <end position="267"/>
    </location>
</feature>
<feature type="compositionally biased region" description="Low complexity" evidence="9">
    <location>
        <begin position="1"/>
        <end position="16"/>
    </location>
</feature>
<keyword evidence="5 10" id="KW-1133">Transmembrane helix</keyword>
<evidence type="ECO:0000313" key="11">
    <source>
        <dbReference type="EMBL" id="CBJ26843.1"/>
    </source>
</evidence>
<evidence type="ECO:0008006" key="13">
    <source>
        <dbReference type="Google" id="ProtNLM"/>
    </source>
</evidence>
<dbReference type="OrthoDB" id="409792at2759"/>
<feature type="transmembrane region" description="Helical" evidence="10">
    <location>
        <begin position="279"/>
        <end position="300"/>
    </location>
</feature>
<dbReference type="Proteomes" id="UP000002630">
    <property type="component" value="Linkage Group LG23"/>
</dbReference>
<feature type="transmembrane region" description="Helical" evidence="10">
    <location>
        <begin position="225"/>
        <end position="243"/>
    </location>
</feature>
<dbReference type="STRING" id="2880.D7G2L8"/>
<evidence type="ECO:0000256" key="7">
    <source>
        <dbReference type="ARBA" id="ARBA00035120"/>
    </source>
</evidence>
<dbReference type="GO" id="GO:0005886">
    <property type="term" value="C:plasma membrane"/>
    <property type="evidence" value="ECO:0007669"/>
    <property type="project" value="UniProtKB-SubCell"/>
</dbReference>
<keyword evidence="4 10" id="KW-0812">Transmembrane</keyword>
<comment type="catalytic activity">
    <reaction evidence="8">
        <text>fluoride(in) = fluoride(out)</text>
        <dbReference type="Rhea" id="RHEA:76159"/>
        <dbReference type="ChEBI" id="CHEBI:17051"/>
    </reaction>
    <physiologicalReaction direction="left-to-right" evidence="8">
        <dbReference type="Rhea" id="RHEA:76160"/>
    </physiologicalReaction>
</comment>
<keyword evidence="6 10" id="KW-0472">Membrane</keyword>
<evidence type="ECO:0000313" key="12">
    <source>
        <dbReference type="Proteomes" id="UP000002630"/>
    </source>
</evidence>
<sequence length="373" mass="39209">MRSRAAAAVTSPAATPNTSRRCQHCGSSLLFIQRVFQTHHRKPPTATATSNSNPGNKTEMTMLPGRPMVAKCAYISFCACFGTLARLYTDDIGPASNVALQGSFLANSIGSFALGALASSPDRETIPDAMYAGLTVGFCGSYTTYSGWNLRIARAALGQVSGAPSGAIVTIVSMATSLAFFAACFSAGCDVMKQIASHGRRLNIRRMLGGGALAGGDSDAVRNTLGMLGAVYVLLAVLLGVDNNWSRRIDWLACIFAPFGALSRFFLSRQLNSRLRGGAFPLGTFTANVLGSLVMALSFYGTKNSSSLTSGWSNVAIKAFQTGFLGSLTTMSTFMSEVVGHRDRHTPSASYIYLAATAIAAQALVLIVGAMLK</sequence>
<dbReference type="GO" id="GO:1903425">
    <property type="term" value="F:fluoride transmembrane transporter activity"/>
    <property type="evidence" value="ECO:0007669"/>
    <property type="project" value="TreeGrafter"/>
</dbReference>
<evidence type="ECO:0000256" key="9">
    <source>
        <dbReference type="SAM" id="MobiDB-lite"/>
    </source>
</evidence>
<evidence type="ECO:0000256" key="3">
    <source>
        <dbReference type="ARBA" id="ARBA00022475"/>
    </source>
</evidence>
<evidence type="ECO:0000256" key="8">
    <source>
        <dbReference type="ARBA" id="ARBA00035585"/>
    </source>
</evidence>
<feature type="transmembrane region" description="Helical" evidence="10">
    <location>
        <begin position="68"/>
        <end position="88"/>
    </location>
</feature>
<feature type="transmembrane region" description="Helical" evidence="10">
    <location>
        <begin position="129"/>
        <end position="148"/>
    </location>
</feature>
<accession>D7G2L8</accession>
<feature type="transmembrane region" description="Helical" evidence="10">
    <location>
        <begin position="168"/>
        <end position="192"/>
    </location>
</feature>
<dbReference type="AlphaFoldDB" id="D7G2L8"/>
<organism evidence="11 12">
    <name type="scientific">Ectocarpus siliculosus</name>
    <name type="common">Brown alga</name>
    <name type="synonym">Conferva siliculosa</name>
    <dbReference type="NCBI Taxonomy" id="2880"/>
    <lineage>
        <taxon>Eukaryota</taxon>
        <taxon>Sar</taxon>
        <taxon>Stramenopiles</taxon>
        <taxon>Ochrophyta</taxon>
        <taxon>PX clade</taxon>
        <taxon>Phaeophyceae</taxon>
        <taxon>Ectocarpales</taxon>
        <taxon>Ectocarpaceae</taxon>
        <taxon>Ectocarpus</taxon>
    </lineage>
</organism>
<evidence type="ECO:0000256" key="1">
    <source>
        <dbReference type="ARBA" id="ARBA00002598"/>
    </source>
</evidence>
<evidence type="ECO:0000256" key="4">
    <source>
        <dbReference type="ARBA" id="ARBA00022692"/>
    </source>
</evidence>
<protein>
    <recommendedName>
        <fullName evidence="13">Fluoride ion transporter CrcB</fullName>
    </recommendedName>
</protein>
<feature type="transmembrane region" description="Helical" evidence="10">
    <location>
        <begin position="351"/>
        <end position="372"/>
    </location>
</feature>
<dbReference type="Pfam" id="PF02537">
    <property type="entry name" value="CRCB"/>
    <property type="match status" value="2"/>
</dbReference>
<reference evidence="11 12" key="1">
    <citation type="journal article" date="2010" name="Nature">
        <title>The Ectocarpus genome and the independent evolution of multicellularity in brown algae.</title>
        <authorList>
            <person name="Cock J.M."/>
            <person name="Sterck L."/>
            <person name="Rouze P."/>
            <person name="Scornet D."/>
            <person name="Allen A.E."/>
            <person name="Amoutzias G."/>
            <person name="Anthouard V."/>
            <person name="Artiguenave F."/>
            <person name="Aury J.M."/>
            <person name="Badger J.H."/>
            <person name="Beszteri B."/>
            <person name="Billiau K."/>
            <person name="Bonnet E."/>
            <person name="Bothwell J.H."/>
            <person name="Bowler C."/>
            <person name="Boyen C."/>
            <person name="Brownlee C."/>
            <person name="Carrano C.J."/>
            <person name="Charrier B."/>
            <person name="Cho G.Y."/>
            <person name="Coelho S.M."/>
            <person name="Collen J."/>
            <person name="Corre E."/>
            <person name="Da Silva C."/>
            <person name="Delage L."/>
            <person name="Delaroque N."/>
            <person name="Dittami S.M."/>
            <person name="Doulbeau S."/>
            <person name="Elias M."/>
            <person name="Farnham G."/>
            <person name="Gachon C.M."/>
            <person name="Gschloessl B."/>
            <person name="Heesch S."/>
            <person name="Jabbari K."/>
            <person name="Jubin C."/>
            <person name="Kawai H."/>
            <person name="Kimura K."/>
            <person name="Kloareg B."/>
            <person name="Kupper F.C."/>
            <person name="Lang D."/>
            <person name="Le Bail A."/>
            <person name="Leblanc C."/>
            <person name="Lerouge P."/>
            <person name="Lohr M."/>
            <person name="Lopez P.J."/>
            <person name="Martens C."/>
            <person name="Maumus F."/>
            <person name="Michel G."/>
            <person name="Miranda-Saavedra D."/>
            <person name="Morales J."/>
            <person name="Moreau H."/>
            <person name="Motomura T."/>
            <person name="Nagasato C."/>
            <person name="Napoli C.A."/>
            <person name="Nelson D.R."/>
            <person name="Nyvall-Collen P."/>
            <person name="Peters A.F."/>
            <person name="Pommier C."/>
            <person name="Potin P."/>
            <person name="Poulain J."/>
            <person name="Quesneville H."/>
            <person name="Read B."/>
            <person name="Rensing S.A."/>
            <person name="Ritter A."/>
            <person name="Rousvoal S."/>
            <person name="Samanta M."/>
            <person name="Samson G."/>
            <person name="Schroeder D.C."/>
            <person name="Segurens B."/>
            <person name="Strittmatter M."/>
            <person name="Tonon T."/>
            <person name="Tregear J.W."/>
            <person name="Valentin K."/>
            <person name="von Dassow P."/>
            <person name="Yamagishi T."/>
            <person name="Van de Peer Y."/>
            <person name="Wincker P."/>
        </authorList>
    </citation>
    <scope>NUCLEOTIDE SEQUENCE [LARGE SCALE GENOMIC DNA]</scope>
    <source>
        <strain evidence="12">Ec32 / CCAP1310/4</strain>
    </source>
</reference>
<dbReference type="InterPro" id="IPR003691">
    <property type="entry name" value="FluC"/>
</dbReference>
<keyword evidence="12" id="KW-1185">Reference proteome</keyword>
<evidence type="ECO:0000256" key="10">
    <source>
        <dbReference type="SAM" id="Phobius"/>
    </source>
</evidence>
<dbReference type="EMBL" id="FN649748">
    <property type="protein sequence ID" value="CBJ26843.1"/>
    <property type="molecule type" value="Genomic_DNA"/>
</dbReference>
<dbReference type="EMBL" id="FN648685">
    <property type="protein sequence ID" value="CBJ26843.1"/>
    <property type="molecule type" value="Genomic_DNA"/>
</dbReference>
<dbReference type="PANTHER" id="PTHR28259:SF1">
    <property type="entry name" value="FLUORIDE EXPORT PROTEIN 1-RELATED"/>
    <property type="match status" value="1"/>
</dbReference>
<comment type="similarity">
    <text evidence="7">Belongs to the fluoride channel Fluc/FEX (TC 1.A.43) family.</text>
</comment>
<dbReference type="PANTHER" id="PTHR28259">
    <property type="entry name" value="FLUORIDE EXPORT PROTEIN 1-RELATED"/>
    <property type="match status" value="1"/>
</dbReference>
<name>D7G2L8_ECTSI</name>
<dbReference type="InParanoid" id="D7G2L8"/>
<comment type="subcellular location">
    <subcellularLocation>
        <location evidence="2">Cell membrane</location>
        <topology evidence="2">Multi-pass membrane protein</topology>
    </subcellularLocation>
</comment>
<proteinExistence type="inferred from homology"/>
<comment type="function">
    <text evidence="1">Fluoride channel required for the rapid expulsion of cytoplasmic fluoride.</text>
</comment>
<dbReference type="OMA" id="AKCAYIS"/>
<evidence type="ECO:0000256" key="5">
    <source>
        <dbReference type="ARBA" id="ARBA00022989"/>
    </source>
</evidence>
<evidence type="ECO:0000256" key="6">
    <source>
        <dbReference type="ARBA" id="ARBA00023136"/>
    </source>
</evidence>
<feature type="transmembrane region" description="Helical" evidence="10">
    <location>
        <begin position="100"/>
        <end position="117"/>
    </location>
</feature>
<gene>
    <name evidence="11" type="ORF">Esi_0048_0048</name>
</gene>
<evidence type="ECO:0000256" key="2">
    <source>
        <dbReference type="ARBA" id="ARBA00004651"/>
    </source>
</evidence>
<feature type="region of interest" description="Disordered" evidence="9">
    <location>
        <begin position="1"/>
        <end position="20"/>
    </location>
</feature>
<keyword evidence="3" id="KW-1003">Cell membrane</keyword>